<dbReference type="KEGG" id="paqt:E8L99_19110"/>
<dbReference type="SMART" id="SM00347">
    <property type="entry name" value="HTH_MARR"/>
    <property type="match status" value="1"/>
</dbReference>
<dbReference type="Gene3D" id="1.10.10.10">
    <property type="entry name" value="Winged helix-like DNA-binding domain superfamily/Winged helix DNA-binding domain"/>
    <property type="match status" value="1"/>
</dbReference>
<feature type="domain" description="HTH marR-type" evidence="4">
    <location>
        <begin position="1"/>
        <end position="144"/>
    </location>
</feature>
<keyword evidence="2" id="KW-0238">DNA-binding</keyword>
<dbReference type="GO" id="GO:0003677">
    <property type="term" value="F:DNA binding"/>
    <property type="evidence" value="ECO:0007669"/>
    <property type="project" value="UniProtKB-KW"/>
</dbReference>
<dbReference type="InterPro" id="IPR000835">
    <property type="entry name" value="HTH_MarR-typ"/>
</dbReference>
<proteinExistence type="predicted"/>
<protein>
    <submittedName>
        <fullName evidence="5">MarR family transcriptional regulator</fullName>
    </submittedName>
</protein>
<dbReference type="PROSITE" id="PS01117">
    <property type="entry name" value="HTH_MARR_1"/>
    <property type="match status" value="1"/>
</dbReference>
<keyword evidence="1" id="KW-0805">Transcription regulation</keyword>
<dbReference type="GO" id="GO:0003700">
    <property type="term" value="F:DNA-binding transcription factor activity"/>
    <property type="evidence" value="ECO:0007669"/>
    <property type="project" value="InterPro"/>
</dbReference>
<dbReference type="RefSeq" id="WP_137101038.1">
    <property type="nucleotide sequence ID" value="NZ_CP039865.1"/>
</dbReference>
<name>A0A4D7QJ70_9HYPH</name>
<evidence type="ECO:0000313" key="6">
    <source>
        <dbReference type="Proteomes" id="UP000298588"/>
    </source>
</evidence>
<organism evidence="5 6">
    <name type="scientific">Phreatobacter aquaticus</name>
    <dbReference type="NCBI Taxonomy" id="2570229"/>
    <lineage>
        <taxon>Bacteria</taxon>
        <taxon>Pseudomonadati</taxon>
        <taxon>Pseudomonadota</taxon>
        <taxon>Alphaproteobacteria</taxon>
        <taxon>Hyphomicrobiales</taxon>
        <taxon>Phreatobacteraceae</taxon>
        <taxon>Phreatobacter</taxon>
    </lineage>
</organism>
<dbReference type="InterPro" id="IPR039422">
    <property type="entry name" value="MarR/SlyA-like"/>
</dbReference>
<dbReference type="AlphaFoldDB" id="A0A4D7QJ70"/>
<evidence type="ECO:0000256" key="1">
    <source>
        <dbReference type="ARBA" id="ARBA00023015"/>
    </source>
</evidence>
<dbReference type="PANTHER" id="PTHR33164">
    <property type="entry name" value="TRANSCRIPTIONAL REGULATOR, MARR FAMILY"/>
    <property type="match status" value="1"/>
</dbReference>
<dbReference type="InterPro" id="IPR036390">
    <property type="entry name" value="WH_DNA-bd_sf"/>
</dbReference>
<keyword evidence="3" id="KW-0804">Transcription</keyword>
<dbReference type="Pfam" id="PF12802">
    <property type="entry name" value="MarR_2"/>
    <property type="match status" value="1"/>
</dbReference>
<dbReference type="OrthoDB" id="32523at2"/>
<evidence type="ECO:0000256" key="3">
    <source>
        <dbReference type="ARBA" id="ARBA00023163"/>
    </source>
</evidence>
<dbReference type="EMBL" id="CP039865">
    <property type="protein sequence ID" value="QCK87710.1"/>
    <property type="molecule type" value="Genomic_DNA"/>
</dbReference>
<dbReference type="GO" id="GO:0006950">
    <property type="term" value="P:response to stress"/>
    <property type="evidence" value="ECO:0007669"/>
    <property type="project" value="TreeGrafter"/>
</dbReference>
<dbReference type="Proteomes" id="UP000298588">
    <property type="component" value="Chromosome"/>
</dbReference>
<evidence type="ECO:0000259" key="4">
    <source>
        <dbReference type="PROSITE" id="PS50995"/>
    </source>
</evidence>
<gene>
    <name evidence="5" type="ORF">E8L99_19110</name>
</gene>
<keyword evidence="6" id="KW-1185">Reference proteome</keyword>
<evidence type="ECO:0000313" key="5">
    <source>
        <dbReference type="EMBL" id="QCK87710.1"/>
    </source>
</evidence>
<dbReference type="PROSITE" id="PS50995">
    <property type="entry name" value="HTH_MARR_2"/>
    <property type="match status" value="1"/>
</dbReference>
<accession>A0A4D7QJ70</accession>
<evidence type="ECO:0000256" key="2">
    <source>
        <dbReference type="ARBA" id="ARBA00023125"/>
    </source>
</evidence>
<dbReference type="InterPro" id="IPR023187">
    <property type="entry name" value="Tscrpt_reg_MarR-type_CS"/>
</dbReference>
<dbReference type="InterPro" id="IPR036388">
    <property type="entry name" value="WH-like_DNA-bd_sf"/>
</dbReference>
<sequence length="151" mass="16117">MTDKPPAASAIAFRVLNEIGIISQLATTAFERAMPQGMTLAQFTVLNHFVRLGGLRRPTDLARAFQVTKATMTSTLQRLESKGLVAIEADAADGRGRLVAITDAGRALHADCIVRLQPRLAHMAAAVGPDALAALVEPLSDLRATLDTMRD</sequence>
<dbReference type="PANTHER" id="PTHR33164:SF43">
    <property type="entry name" value="HTH-TYPE TRANSCRIPTIONAL REPRESSOR YETL"/>
    <property type="match status" value="1"/>
</dbReference>
<reference evidence="5 6" key="1">
    <citation type="submission" date="2019-04" db="EMBL/GenBank/DDBJ databases">
        <title>Phreatobacter aquaticus sp. nov.</title>
        <authorList>
            <person name="Choi A."/>
            <person name="Baek K."/>
        </authorList>
    </citation>
    <scope>NUCLEOTIDE SEQUENCE [LARGE SCALE GENOMIC DNA]</scope>
    <source>
        <strain evidence="5 6">NMCR1094</strain>
    </source>
</reference>
<dbReference type="SUPFAM" id="SSF46785">
    <property type="entry name" value="Winged helix' DNA-binding domain"/>
    <property type="match status" value="1"/>
</dbReference>
<dbReference type="PRINTS" id="PR00598">
    <property type="entry name" value="HTHMARR"/>
</dbReference>